<dbReference type="Proteomes" id="UP001150538">
    <property type="component" value="Unassembled WGS sequence"/>
</dbReference>
<reference evidence="3" key="1">
    <citation type="submission" date="2022-07" db="EMBL/GenBank/DDBJ databases">
        <title>Phylogenomic reconstructions and comparative analyses of Kickxellomycotina fungi.</title>
        <authorList>
            <person name="Reynolds N.K."/>
            <person name="Stajich J.E."/>
            <person name="Barry K."/>
            <person name="Grigoriev I.V."/>
            <person name="Crous P."/>
            <person name="Smith M.E."/>
        </authorList>
    </citation>
    <scope>NUCLEOTIDE SEQUENCE</scope>
    <source>
        <strain evidence="3">NBRC 100468</strain>
    </source>
</reference>
<keyword evidence="2" id="KW-0732">Signal</keyword>
<protein>
    <submittedName>
        <fullName evidence="3">Uncharacterized protein</fullName>
    </submittedName>
</protein>
<organism evidence="3 4">
    <name type="scientific">Mycoemilia scoparia</name>
    <dbReference type="NCBI Taxonomy" id="417184"/>
    <lineage>
        <taxon>Eukaryota</taxon>
        <taxon>Fungi</taxon>
        <taxon>Fungi incertae sedis</taxon>
        <taxon>Zoopagomycota</taxon>
        <taxon>Kickxellomycotina</taxon>
        <taxon>Kickxellomycetes</taxon>
        <taxon>Kickxellales</taxon>
        <taxon>Kickxellaceae</taxon>
        <taxon>Mycoemilia</taxon>
    </lineage>
</organism>
<feature type="chain" id="PRO_5040734669" evidence="2">
    <location>
        <begin position="19"/>
        <end position="457"/>
    </location>
</feature>
<feature type="compositionally biased region" description="Low complexity" evidence="1">
    <location>
        <begin position="116"/>
        <end position="139"/>
    </location>
</feature>
<sequence>MVIILGLILFYLDDRAYPKYYDSHTNSISANSAIKGEPECPSGPSSSCCRSSSTITTNKGKARINDSKSPTYDTISPLTSAKTLSPYTNTPFSPQELSTKPLSANGYPRTSKFNESSTSSNSSSSNSSNISSHGHGSNTRGSGPRIGLDKVSGQLRPLCSCGCSCNDLLDKLLKAMEAQGVRKRVIDMVEKVDEDGNEILNFDQAALRTGLNEIDMSSGDAGDDFGWTLDDTMQVSPSSPLPDTDNQIKTEIQAQHQKSSGTGAVTSCCSGGIRDKASQKAALEKVSSLFESKKEDTGSAATQAQTSSFVSTSAFLNSGSCCSNTIDFAANKDNSGGPHCEPSSPSSQPAASSSGGGGGGGGGCCGSSSAMAVASATDTKKSGCCGGSGGTCSCSCSTMRKKNQNREPIKINDPEHPNVKVDEDGDYSCGCGCSKPLVECSDCVNDLCEEVLINSIP</sequence>
<feature type="signal peptide" evidence="2">
    <location>
        <begin position="1"/>
        <end position="18"/>
    </location>
</feature>
<feature type="compositionally biased region" description="Low complexity" evidence="1">
    <location>
        <begin position="39"/>
        <end position="53"/>
    </location>
</feature>
<comment type="caution">
    <text evidence="3">The sequence shown here is derived from an EMBL/GenBank/DDBJ whole genome shotgun (WGS) entry which is preliminary data.</text>
</comment>
<dbReference type="EMBL" id="JANBPU010000271">
    <property type="protein sequence ID" value="KAJ1913305.1"/>
    <property type="molecule type" value="Genomic_DNA"/>
</dbReference>
<accession>A0A9W7ZPS6</accession>
<keyword evidence="4" id="KW-1185">Reference proteome</keyword>
<evidence type="ECO:0000256" key="1">
    <source>
        <dbReference type="SAM" id="MobiDB-lite"/>
    </source>
</evidence>
<feature type="compositionally biased region" description="Polar residues" evidence="1">
    <location>
        <begin position="67"/>
        <end position="102"/>
    </location>
</feature>
<dbReference type="OrthoDB" id="5600085at2759"/>
<feature type="compositionally biased region" description="Low complexity" evidence="1">
    <location>
        <begin position="342"/>
        <end position="353"/>
    </location>
</feature>
<feature type="region of interest" description="Disordered" evidence="1">
    <location>
        <begin position="59"/>
        <end position="149"/>
    </location>
</feature>
<evidence type="ECO:0000313" key="4">
    <source>
        <dbReference type="Proteomes" id="UP001150538"/>
    </source>
</evidence>
<evidence type="ECO:0000256" key="2">
    <source>
        <dbReference type="SAM" id="SignalP"/>
    </source>
</evidence>
<dbReference type="AlphaFoldDB" id="A0A9W7ZPS6"/>
<proteinExistence type="predicted"/>
<feature type="region of interest" description="Disordered" evidence="1">
    <location>
        <begin position="334"/>
        <end position="355"/>
    </location>
</feature>
<evidence type="ECO:0000313" key="3">
    <source>
        <dbReference type="EMBL" id="KAJ1913305.1"/>
    </source>
</evidence>
<name>A0A9W7ZPS6_9FUNG</name>
<feature type="region of interest" description="Disordered" evidence="1">
    <location>
        <begin position="35"/>
        <end position="54"/>
    </location>
</feature>
<gene>
    <name evidence="3" type="ORF">H4219_005264</name>
</gene>